<dbReference type="CDD" id="cd00054">
    <property type="entry name" value="EGF_CA"/>
    <property type="match status" value="2"/>
</dbReference>
<dbReference type="InterPro" id="IPR011042">
    <property type="entry name" value="6-blade_b-propeller_TolB-like"/>
</dbReference>
<dbReference type="OrthoDB" id="10044505at2759"/>
<dbReference type="SUPFAM" id="SSF101898">
    <property type="entry name" value="NHL repeat"/>
    <property type="match status" value="2"/>
</dbReference>
<dbReference type="InterPro" id="IPR001258">
    <property type="entry name" value="NHL_repeat"/>
</dbReference>
<dbReference type="SUPFAM" id="SSF57196">
    <property type="entry name" value="EGF/Laminin"/>
    <property type="match status" value="3"/>
</dbReference>
<keyword evidence="1" id="KW-0677">Repeat</keyword>
<dbReference type="PROSITE" id="PS01186">
    <property type="entry name" value="EGF_2"/>
    <property type="match status" value="1"/>
</dbReference>
<evidence type="ECO:0000256" key="5">
    <source>
        <dbReference type="SAM" id="Phobius"/>
    </source>
</evidence>
<dbReference type="Proteomes" id="UP000663852">
    <property type="component" value="Unassembled WGS sequence"/>
</dbReference>
<dbReference type="PROSITE" id="PS00022">
    <property type="entry name" value="EGF_1"/>
    <property type="match status" value="2"/>
</dbReference>
<feature type="disulfide bond" evidence="3">
    <location>
        <begin position="778"/>
        <end position="787"/>
    </location>
</feature>
<feature type="signal peptide" evidence="6">
    <location>
        <begin position="1"/>
        <end position="22"/>
    </location>
</feature>
<evidence type="ECO:0000259" key="7">
    <source>
        <dbReference type="PROSITE" id="PS50026"/>
    </source>
</evidence>
<dbReference type="PANTHER" id="PTHR24104:SF25">
    <property type="entry name" value="PROTEIN LIN-41"/>
    <property type="match status" value="1"/>
</dbReference>
<dbReference type="Pfam" id="PF01436">
    <property type="entry name" value="NHL"/>
    <property type="match status" value="2"/>
</dbReference>
<keyword evidence="3" id="KW-0245">EGF-like domain</keyword>
<gene>
    <name evidence="8" type="ORF">EDS130_LOCUS28244</name>
</gene>
<dbReference type="Gene3D" id="2.10.25.10">
    <property type="entry name" value="Laminin"/>
    <property type="match status" value="3"/>
</dbReference>
<name>A0A815AEF7_ADIRI</name>
<proteinExistence type="predicted"/>
<dbReference type="InterPro" id="IPR050952">
    <property type="entry name" value="TRIM-NHL_E3_ligases"/>
</dbReference>
<feature type="domain" description="EGF-like" evidence="7">
    <location>
        <begin position="790"/>
        <end position="827"/>
    </location>
</feature>
<dbReference type="PROSITE" id="PS50026">
    <property type="entry name" value="EGF_3"/>
    <property type="match status" value="3"/>
</dbReference>
<evidence type="ECO:0000256" key="1">
    <source>
        <dbReference type="ARBA" id="ARBA00022737"/>
    </source>
</evidence>
<dbReference type="CDD" id="cd05819">
    <property type="entry name" value="NHL"/>
    <property type="match status" value="2"/>
</dbReference>
<dbReference type="GO" id="GO:0005509">
    <property type="term" value="F:calcium ion binding"/>
    <property type="evidence" value="ECO:0007669"/>
    <property type="project" value="InterPro"/>
</dbReference>
<feature type="disulfide bond" evidence="3">
    <location>
        <begin position="744"/>
        <end position="753"/>
    </location>
</feature>
<evidence type="ECO:0000256" key="2">
    <source>
        <dbReference type="ARBA" id="ARBA00023157"/>
    </source>
</evidence>
<feature type="chain" id="PRO_5032552034" description="EGF-like domain-containing protein" evidence="6">
    <location>
        <begin position="23"/>
        <end position="917"/>
    </location>
</feature>
<comment type="caution">
    <text evidence="8">The sequence shown here is derived from an EMBL/GenBank/DDBJ whole genome shotgun (WGS) entry which is preliminary data.</text>
</comment>
<dbReference type="Pfam" id="PF00008">
    <property type="entry name" value="EGF"/>
    <property type="match status" value="1"/>
</dbReference>
<comment type="caution">
    <text evidence="3">Lacks conserved residue(s) required for the propagation of feature annotation.</text>
</comment>
<dbReference type="GO" id="GO:0008270">
    <property type="term" value="F:zinc ion binding"/>
    <property type="evidence" value="ECO:0007669"/>
    <property type="project" value="UniProtKB-KW"/>
</dbReference>
<dbReference type="EMBL" id="CAJNOJ010000183">
    <property type="protein sequence ID" value="CAF1255942.1"/>
    <property type="molecule type" value="Genomic_DNA"/>
</dbReference>
<feature type="transmembrane region" description="Helical" evidence="5">
    <location>
        <begin position="843"/>
        <end position="864"/>
    </location>
</feature>
<evidence type="ECO:0000256" key="3">
    <source>
        <dbReference type="PROSITE-ProRule" id="PRU00076"/>
    </source>
</evidence>
<feature type="disulfide bond" evidence="3">
    <location>
        <begin position="760"/>
        <end position="770"/>
    </location>
</feature>
<feature type="domain" description="EGF-like" evidence="7">
    <location>
        <begin position="756"/>
        <end position="788"/>
    </location>
</feature>
<keyword evidence="5" id="KW-0472">Membrane</keyword>
<keyword evidence="6" id="KW-0732">Signal</keyword>
<keyword evidence="5" id="KW-1133">Transmembrane helix</keyword>
<feature type="repeat" description="NHL" evidence="4">
    <location>
        <begin position="290"/>
        <end position="333"/>
    </location>
</feature>
<dbReference type="Gene3D" id="2.120.10.30">
    <property type="entry name" value="TolB, C-terminal domain"/>
    <property type="match status" value="4"/>
</dbReference>
<reference evidence="8" key="1">
    <citation type="submission" date="2021-02" db="EMBL/GenBank/DDBJ databases">
        <authorList>
            <person name="Nowell W R."/>
        </authorList>
    </citation>
    <scope>NUCLEOTIDE SEQUENCE</scope>
</reference>
<dbReference type="PROSITE" id="PS51125">
    <property type="entry name" value="NHL"/>
    <property type="match status" value="1"/>
</dbReference>
<evidence type="ECO:0000313" key="9">
    <source>
        <dbReference type="Proteomes" id="UP000663852"/>
    </source>
</evidence>
<dbReference type="PANTHER" id="PTHR24104">
    <property type="entry name" value="E3 UBIQUITIN-PROTEIN LIGASE NHLRC1-RELATED"/>
    <property type="match status" value="1"/>
</dbReference>
<sequence>MNVWSCFSARIVLWMLINVTTTRQLKLPPNGAWNQIGTTVAGDRKGNAGSNLSQLNEPVDIYITNNDILYIGDSYNHRILVVHLNSSTNNSAIGSGPGPNFNQLNGPRGVFVFNASLYVLDTSNYRVQKMTLDGSNATTVAHIPRLGTAPGDPLYLYVTDEGHIYVSERLGHCIWLFFPNSTTGHIIAGKTRQKGSNNDQFDEPYGIFVNDVGTMYIADRKNNRIMKWSTGDSYGVRVAGDGKIGDTPKQLNEPTQVIVDTNEYMYITEAGYRARVVRWLVGSTWGVCIVACTRSSGIEATQLNRPHSLAFDRHGSLYVTDWANHRVQKFQILDYSLSFNQPVIPPNSTWSVCGITFANQISIGSRPRGIFIDHRDTVYIADHTHRRVLAWSEKNNNHHQISTRELFDRTALFVTVNGDIYVENGDQEGRIEKWRIGATSGEPVETFPGNCFGLFIDIRNHLYCSIREKHQVVKIMLDSNNKSFAVVAGTRNSSGSGSDKLNRPCGVFVDVYFSLYVADSGNNRIQVFLSGESNGITVAGGGVPNGLELQYPSGVILDASNMLYVADNQHHRVVRVGSNSFRCLFGCTEKSGSASSQLYYSYSVGFDSHGHLYVADEWNDRIQKFNIDIDSCDCMDHLEIQTSTNAVLTTEQTTMQSWSTENPSSSTPSVSLQGLVSHAKLKFRQQPQAPQPSQIYFVPTSCSNGTNIGMTCNTPGTLCDLWSPCRNNGTCVNNDDNNDYNCTCLPHFDGKQCETDNRPCKKNTCLNGICNQTSNCTCAAGWEGTRCERRIDYCVNATCYNNAVCRSLLGNYTCECLSDSYSGRHCEIVAKKFIVYQSVCKSFAYIAIIAMASVVLFVIVMDALKYCFGSDLTRSELERIRREKRAKKRKPVIQRFTYVNAIPSSGQTISKRKETAV</sequence>
<feature type="disulfide bond" evidence="3">
    <location>
        <begin position="725"/>
        <end position="742"/>
    </location>
</feature>
<keyword evidence="5" id="KW-0812">Transmembrane</keyword>
<feature type="domain" description="EGF-like" evidence="7">
    <location>
        <begin position="715"/>
        <end position="754"/>
    </location>
</feature>
<dbReference type="SMART" id="SM00179">
    <property type="entry name" value="EGF_CA"/>
    <property type="match status" value="2"/>
</dbReference>
<dbReference type="InterPro" id="IPR000742">
    <property type="entry name" value="EGF"/>
</dbReference>
<keyword evidence="2 3" id="KW-1015">Disulfide bond</keyword>
<accession>A0A815AEF7</accession>
<dbReference type="AlphaFoldDB" id="A0A815AEF7"/>
<organism evidence="8 9">
    <name type="scientific">Adineta ricciae</name>
    <name type="common">Rotifer</name>
    <dbReference type="NCBI Taxonomy" id="249248"/>
    <lineage>
        <taxon>Eukaryota</taxon>
        <taxon>Metazoa</taxon>
        <taxon>Spiralia</taxon>
        <taxon>Gnathifera</taxon>
        <taxon>Rotifera</taxon>
        <taxon>Eurotatoria</taxon>
        <taxon>Bdelloidea</taxon>
        <taxon>Adinetida</taxon>
        <taxon>Adinetidae</taxon>
        <taxon>Adineta</taxon>
    </lineage>
</organism>
<evidence type="ECO:0000256" key="6">
    <source>
        <dbReference type="SAM" id="SignalP"/>
    </source>
</evidence>
<protein>
    <recommendedName>
        <fullName evidence="7">EGF-like domain-containing protein</fullName>
    </recommendedName>
</protein>
<evidence type="ECO:0000256" key="4">
    <source>
        <dbReference type="PROSITE-ProRule" id="PRU00504"/>
    </source>
</evidence>
<dbReference type="InterPro" id="IPR001881">
    <property type="entry name" value="EGF-like_Ca-bd_dom"/>
</dbReference>
<dbReference type="SMART" id="SM00181">
    <property type="entry name" value="EGF"/>
    <property type="match status" value="3"/>
</dbReference>
<evidence type="ECO:0000313" key="8">
    <source>
        <dbReference type="EMBL" id="CAF1255942.1"/>
    </source>
</evidence>